<feature type="region of interest" description="Disordered" evidence="1">
    <location>
        <begin position="279"/>
        <end position="323"/>
    </location>
</feature>
<accession>A0ABR1YGL3</accession>
<gene>
    <name evidence="2" type="ORF">HDK90DRAFT_493312</name>
</gene>
<feature type="region of interest" description="Disordered" evidence="1">
    <location>
        <begin position="152"/>
        <end position="173"/>
    </location>
</feature>
<dbReference type="EMBL" id="JBBWRZ010000009">
    <property type="protein sequence ID" value="KAK8229176.1"/>
    <property type="molecule type" value="Genomic_DNA"/>
</dbReference>
<evidence type="ECO:0000256" key="1">
    <source>
        <dbReference type="SAM" id="MobiDB-lite"/>
    </source>
</evidence>
<feature type="compositionally biased region" description="Basic and acidic residues" evidence="1">
    <location>
        <begin position="389"/>
        <end position="398"/>
    </location>
</feature>
<evidence type="ECO:0000313" key="2">
    <source>
        <dbReference type="EMBL" id="KAK8229176.1"/>
    </source>
</evidence>
<feature type="compositionally biased region" description="Basic and acidic residues" evidence="1">
    <location>
        <begin position="407"/>
        <end position="449"/>
    </location>
</feature>
<feature type="compositionally biased region" description="Low complexity" evidence="1">
    <location>
        <begin position="299"/>
        <end position="309"/>
    </location>
</feature>
<feature type="compositionally biased region" description="Polar residues" evidence="1">
    <location>
        <begin position="160"/>
        <end position="171"/>
    </location>
</feature>
<dbReference type="Proteomes" id="UP001492380">
    <property type="component" value="Unassembled WGS sequence"/>
</dbReference>
<protein>
    <submittedName>
        <fullName evidence="2">Uncharacterized protein</fullName>
    </submittedName>
</protein>
<organism evidence="2 3">
    <name type="scientific">Phyllosticta capitalensis</name>
    <dbReference type="NCBI Taxonomy" id="121624"/>
    <lineage>
        <taxon>Eukaryota</taxon>
        <taxon>Fungi</taxon>
        <taxon>Dikarya</taxon>
        <taxon>Ascomycota</taxon>
        <taxon>Pezizomycotina</taxon>
        <taxon>Dothideomycetes</taxon>
        <taxon>Dothideomycetes incertae sedis</taxon>
        <taxon>Botryosphaeriales</taxon>
        <taxon>Phyllostictaceae</taxon>
        <taxon>Phyllosticta</taxon>
    </lineage>
</organism>
<sequence length="539" mass="59454">MAGMPLYTPTVSNPLKWPLGIPVTESIKPRDAAWTAHPTVAVPPQQALVTEVPLFTVAKGNSPDNVWVPPTVKGIRTTVFGEGMVKRDLPTLVATPTLKTVYTPVQIHAYTPVQINTPTPTHKPWLGPGQDKSKISELFKFISGMLHKFLQSKEKEHHATTSGQSHTSGQVQLPDKTYHDFEDTAYHHPEMVHGGAKHEASHVANHRPSQVIGGAKHEASHVAYHHPDPVHGNLQHEASHLANHHPDPVHGNLQHEASHIANHHPDPVHGNLQHEASHVANHHPDPLHGIAHGSGSGSSRGSAHGIAHGDLQHGAIPTPKPQTPNLVLTAAQLRKLSAEERRIYAEFHSKLRNAKEREIFERFLREKLLNGGFAGEGALDVKVKDSHQFHPGHVDVPEVGRSSMPVKAEKRATEHTPEQRENLEDWEREHRTLQDSHRNHDHAMVEPPKKVSNNKQLAQATTYTGLYMYPPFGLQTGLPTASRAPAPTPTGPKCRWCDEGQNSELTWNGSELPCCFIAHPLDYFGSHPDHPDTPFHIST</sequence>
<keyword evidence="3" id="KW-1185">Reference proteome</keyword>
<proteinExistence type="predicted"/>
<name>A0ABR1YGL3_9PEZI</name>
<comment type="caution">
    <text evidence="2">The sequence shown here is derived from an EMBL/GenBank/DDBJ whole genome shotgun (WGS) entry which is preliminary data.</text>
</comment>
<feature type="region of interest" description="Disordered" evidence="1">
    <location>
        <begin position="389"/>
        <end position="454"/>
    </location>
</feature>
<evidence type="ECO:0000313" key="3">
    <source>
        <dbReference type="Proteomes" id="UP001492380"/>
    </source>
</evidence>
<reference evidence="2 3" key="1">
    <citation type="submission" date="2024-04" db="EMBL/GenBank/DDBJ databases">
        <title>Phyllosticta paracitricarpa is synonymous to the EU quarantine fungus P. citricarpa based on phylogenomic analyses.</title>
        <authorList>
            <consortium name="Lawrence Berkeley National Laboratory"/>
            <person name="Van Ingen-Buijs V.A."/>
            <person name="Van Westerhoven A.C."/>
            <person name="Haridas S."/>
            <person name="Skiadas P."/>
            <person name="Martin F."/>
            <person name="Groenewald J.Z."/>
            <person name="Crous P.W."/>
            <person name="Seidl M.F."/>
        </authorList>
    </citation>
    <scope>NUCLEOTIDE SEQUENCE [LARGE SCALE GENOMIC DNA]</scope>
    <source>
        <strain evidence="2 3">CBS 123374</strain>
    </source>
</reference>